<dbReference type="AlphaFoldDB" id="A0A2R8AT11"/>
<evidence type="ECO:0000313" key="2">
    <source>
        <dbReference type="EMBL" id="SPF79175.1"/>
    </source>
</evidence>
<dbReference type="EMBL" id="OMOI01000002">
    <property type="protein sequence ID" value="SPF79175.1"/>
    <property type="molecule type" value="Genomic_DNA"/>
</dbReference>
<name>A0A2R8AT11_9RHOB</name>
<evidence type="ECO:0000259" key="1">
    <source>
        <dbReference type="Pfam" id="PF14213"/>
    </source>
</evidence>
<dbReference type="OrthoDB" id="1551124at2"/>
<keyword evidence="3" id="KW-1185">Reference proteome</keyword>
<accession>A0A2R8AT11</accession>
<dbReference type="Proteomes" id="UP000244911">
    <property type="component" value="Unassembled WGS sequence"/>
</dbReference>
<proteinExistence type="predicted"/>
<organism evidence="2 3">
    <name type="scientific">Aliiroseovarius pelagivivens</name>
    <dbReference type="NCBI Taxonomy" id="1639690"/>
    <lineage>
        <taxon>Bacteria</taxon>
        <taxon>Pseudomonadati</taxon>
        <taxon>Pseudomonadota</taxon>
        <taxon>Alphaproteobacteria</taxon>
        <taxon>Rhodobacterales</taxon>
        <taxon>Paracoccaceae</taxon>
        <taxon>Aliiroseovarius</taxon>
    </lineage>
</organism>
<evidence type="ECO:0000313" key="3">
    <source>
        <dbReference type="Proteomes" id="UP000244911"/>
    </source>
</evidence>
<dbReference type="Pfam" id="PF14213">
    <property type="entry name" value="DUF4325"/>
    <property type="match status" value="1"/>
</dbReference>
<reference evidence="3" key="1">
    <citation type="submission" date="2018-03" db="EMBL/GenBank/DDBJ databases">
        <authorList>
            <person name="Rodrigo-Torres L."/>
            <person name="Arahal R. D."/>
            <person name="Lucena T."/>
        </authorList>
    </citation>
    <scope>NUCLEOTIDE SEQUENCE [LARGE SCALE GENOMIC DNA]</scope>
    <source>
        <strain evidence="3">CECT 8811</strain>
    </source>
</reference>
<sequence>MTKQINVIEDFHPFPAGRYLVDGDGNGTRFREDFLLPHLKAGEEVIIDLDGAPGYPSSFLEEAFGGLVRASMSPDMIRELLRFHASKGYQRYVTRIWEFIDQAAANKAKGGQIAG</sequence>
<protein>
    <recommendedName>
        <fullName evidence="1">DUF4325 domain-containing protein</fullName>
    </recommendedName>
</protein>
<feature type="domain" description="DUF4325" evidence="1">
    <location>
        <begin position="26"/>
        <end position="70"/>
    </location>
</feature>
<dbReference type="RefSeq" id="WP_108858136.1">
    <property type="nucleotide sequence ID" value="NZ_OMOI01000002.1"/>
</dbReference>
<gene>
    <name evidence="2" type="ORF">ALP8811_03113</name>
</gene>
<dbReference type="InterPro" id="IPR025474">
    <property type="entry name" value="DUF4325"/>
</dbReference>